<reference evidence="2" key="1">
    <citation type="journal article" date="2023" name="Mol. Phylogenet. Evol.">
        <title>Genome-scale phylogeny and comparative genomics of the fungal order Sordariales.</title>
        <authorList>
            <person name="Hensen N."/>
            <person name="Bonometti L."/>
            <person name="Westerberg I."/>
            <person name="Brannstrom I.O."/>
            <person name="Guillou S."/>
            <person name="Cros-Aarteil S."/>
            <person name="Calhoun S."/>
            <person name="Haridas S."/>
            <person name="Kuo A."/>
            <person name="Mondo S."/>
            <person name="Pangilinan J."/>
            <person name="Riley R."/>
            <person name="LaButti K."/>
            <person name="Andreopoulos B."/>
            <person name="Lipzen A."/>
            <person name="Chen C."/>
            <person name="Yan M."/>
            <person name="Daum C."/>
            <person name="Ng V."/>
            <person name="Clum A."/>
            <person name="Steindorff A."/>
            <person name="Ohm R.A."/>
            <person name="Martin F."/>
            <person name="Silar P."/>
            <person name="Natvig D.O."/>
            <person name="Lalanne C."/>
            <person name="Gautier V."/>
            <person name="Ament-Velasquez S.L."/>
            <person name="Kruys A."/>
            <person name="Hutchinson M.I."/>
            <person name="Powell A.J."/>
            <person name="Barry K."/>
            <person name="Miller A.N."/>
            <person name="Grigoriev I.V."/>
            <person name="Debuchy R."/>
            <person name="Gladieux P."/>
            <person name="Hiltunen Thoren M."/>
            <person name="Johannesson H."/>
        </authorList>
    </citation>
    <scope>NUCLEOTIDE SEQUENCE</scope>
    <source>
        <strain evidence="2">CBS 955.72</strain>
    </source>
</reference>
<protein>
    <recommendedName>
        <fullName evidence="4">Peptidase S8/S53 domain-containing protein</fullName>
    </recommendedName>
</protein>
<evidence type="ECO:0008006" key="4">
    <source>
        <dbReference type="Google" id="ProtNLM"/>
    </source>
</evidence>
<dbReference type="Proteomes" id="UP001275084">
    <property type="component" value="Unassembled WGS sequence"/>
</dbReference>
<name>A0AAJ0HLC9_9PEZI</name>
<dbReference type="SUPFAM" id="SSF52743">
    <property type="entry name" value="Subtilisin-like"/>
    <property type="match status" value="1"/>
</dbReference>
<organism evidence="2 3">
    <name type="scientific">Lasiosphaeria hispida</name>
    <dbReference type="NCBI Taxonomy" id="260671"/>
    <lineage>
        <taxon>Eukaryota</taxon>
        <taxon>Fungi</taxon>
        <taxon>Dikarya</taxon>
        <taxon>Ascomycota</taxon>
        <taxon>Pezizomycotina</taxon>
        <taxon>Sordariomycetes</taxon>
        <taxon>Sordariomycetidae</taxon>
        <taxon>Sordariales</taxon>
        <taxon>Lasiosphaeriaceae</taxon>
        <taxon>Lasiosphaeria</taxon>
    </lineage>
</organism>
<evidence type="ECO:0000313" key="3">
    <source>
        <dbReference type="Proteomes" id="UP001275084"/>
    </source>
</evidence>
<sequence length="678" mass="73479">MATWLYALQVVHPVPRSSIVTASANETDNVLKDSQTAAKPELVTVAPAVGLVRTGAPKGGRDADTWVLRTVPLAGDGLHSPVASLIRNFGTSRGPIPGANISLHPLKNQAGIRLPWASSTCEHLELDLRAKVLMVGKDVIAPSNSSQGTGKGDQDHLRKPLRITRRSALSDLREVFRWLRAKNVRTIIEAIVIDHSGINSDEMIEEALGEFHVQEWDWKKVDLCTDVVSACSKEVRVVTLYSSGNNAVLKGWASDQGLACKEKFPKHVRLFIRLGSGTEGRRHSNILKFKKRVEKIKVEKRLLLISHGYNLSKDYVTVADCCDDGEVSYAEGLPTMKARCLNLEELALFLSAAPEEERDRVSQKKPVKIAIIDDGVDASLDIFKGKIAGGKSFCPNPTSADLTNAYYAPEGKHGTMMANLICRICQSQIKVSSAAKAIKWAVDCDVDIISMSWAVEANTNEKITLLKEALELASKANILLFCAISDQGSLSATNCSPKGDKVVRIGAATDTGVKMHTESGVGKPSIYESGSSFATALASGLGGLLLYCERLFGSESETSFRERTQLLAVLKMAASTSDQKFVRADTLVKWFSRTLRQANAAAQEMEDGDDQQAGAGATDRSSGLVTPKHASYKTEVLATPGAASVDAMPLSRMRWTDDVFPAPKELLSHIKGSESPWH</sequence>
<dbReference type="GO" id="GO:0004252">
    <property type="term" value="F:serine-type endopeptidase activity"/>
    <property type="evidence" value="ECO:0007669"/>
    <property type="project" value="InterPro"/>
</dbReference>
<evidence type="ECO:0000313" key="2">
    <source>
        <dbReference type="EMBL" id="KAK3356686.1"/>
    </source>
</evidence>
<reference evidence="2" key="2">
    <citation type="submission" date="2023-06" db="EMBL/GenBank/DDBJ databases">
        <authorList>
            <consortium name="Lawrence Berkeley National Laboratory"/>
            <person name="Haridas S."/>
            <person name="Hensen N."/>
            <person name="Bonometti L."/>
            <person name="Westerberg I."/>
            <person name="Brannstrom I.O."/>
            <person name="Guillou S."/>
            <person name="Cros-Aarteil S."/>
            <person name="Calhoun S."/>
            <person name="Kuo A."/>
            <person name="Mondo S."/>
            <person name="Pangilinan J."/>
            <person name="Riley R."/>
            <person name="Labutti K."/>
            <person name="Andreopoulos B."/>
            <person name="Lipzen A."/>
            <person name="Chen C."/>
            <person name="Yanf M."/>
            <person name="Daum C."/>
            <person name="Ng V."/>
            <person name="Clum A."/>
            <person name="Steindorff A."/>
            <person name="Ohm R."/>
            <person name="Martin F."/>
            <person name="Silar P."/>
            <person name="Natvig D."/>
            <person name="Lalanne C."/>
            <person name="Gautier V."/>
            <person name="Ament-Velasquez S.L."/>
            <person name="Kruys A."/>
            <person name="Hutchinson M.I."/>
            <person name="Powell A.J."/>
            <person name="Barry K."/>
            <person name="Miller A.N."/>
            <person name="Grigoriev I.V."/>
            <person name="Debuchy R."/>
            <person name="Gladieux P."/>
            <person name="Thoren M.H."/>
            <person name="Johannesson H."/>
        </authorList>
    </citation>
    <scope>NUCLEOTIDE SEQUENCE</scope>
    <source>
        <strain evidence="2">CBS 955.72</strain>
    </source>
</reference>
<comment type="caution">
    <text evidence="2">The sequence shown here is derived from an EMBL/GenBank/DDBJ whole genome shotgun (WGS) entry which is preliminary data.</text>
</comment>
<dbReference type="Gene3D" id="3.40.50.200">
    <property type="entry name" value="Peptidase S8/S53 domain"/>
    <property type="match status" value="1"/>
</dbReference>
<gene>
    <name evidence="2" type="ORF">B0T25DRAFT_603209</name>
</gene>
<dbReference type="AlphaFoldDB" id="A0AAJ0HLC9"/>
<dbReference type="GO" id="GO:0006508">
    <property type="term" value="P:proteolysis"/>
    <property type="evidence" value="ECO:0007669"/>
    <property type="project" value="InterPro"/>
</dbReference>
<evidence type="ECO:0000256" key="1">
    <source>
        <dbReference type="SAM" id="MobiDB-lite"/>
    </source>
</evidence>
<dbReference type="InterPro" id="IPR036852">
    <property type="entry name" value="Peptidase_S8/S53_dom_sf"/>
</dbReference>
<feature type="region of interest" description="Disordered" evidence="1">
    <location>
        <begin position="601"/>
        <end position="626"/>
    </location>
</feature>
<accession>A0AAJ0HLC9</accession>
<proteinExistence type="predicted"/>
<keyword evidence="3" id="KW-1185">Reference proteome</keyword>
<dbReference type="EMBL" id="JAUIQD010000003">
    <property type="protein sequence ID" value="KAK3356686.1"/>
    <property type="molecule type" value="Genomic_DNA"/>
</dbReference>